<comment type="caution">
    <text evidence="2">The sequence shown here is derived from an EMBL/GenBank/DDBJ whole genome shotgun (WGS) entry which is preliminary data.</text>
</comment>
<dbReference type="AlphaFoldDB" id="A0A836C6X5"/>
<evidence type="ECO:0000256" key="1">
    <source>
        <dbReference type="SAM" id="MobiDB-lite"/>
    </source>
</evidence>
<protein>
    <submittedName>
        <fullName evidence="2">Uncharacterized protein</fullName>
    </submittedName>
</protein>
<gene>
    <name evidence="2" type="ORF">HYH03_000992</name>
</gene>
<reference evidence="2" key="1">
    <citation type="journal article" date="2020" name="bioRxiv">
        <title>Comparative genomics of Chlamydomonas.</title>
        <authorList>
            <person name="Craig R.J."/>
            <person name="Hasan A.R."/>
            <person name="Ness R.W."/>
            <person name="Keightley P.D."/>
        </authorList>
    </citation>
    <scope>NUCLEOTIDE SEQUENCE</scope>
    <source>
        <strain evidence="2">CCAP 11/70</strain>
    </source>
</reference>
<dbReference type="Proteomes" id="UP000612055">
    <property type="component" value="Unassembled WGS sequence"/>
</dbReference>
<name>A0A836C6X5_9CHLO</name>
<evidence type="ECO:0000313" key="2">
    <source>
        <dbReference type="EMBL" id="KAG2501177.1"/>
    </source>
</evidence>
<proteinExistence type="predicted"/>
<feature type="compositionally biased region" description="Polar residues" evidence="1">
    <location>
        <begin position="306"/>
        <end position="315"/>
    </location>
</feature>
<organism evidence="2 3">
    <name type="scientific">Edaphochlamys debaryana</name>
    <dbReference type="NCBI Taxonomy" id="47281"/>
    <lineage>
        <taxon>Eukaryota</taxon>
        <taxon>Viridiplantae</taxon>
        <taxon>Chlorophyta</taxon>
        <taxon>core chlorophytes</taxon>
        <taxon>Chlorophyceae</taxon>
        <taxon>CS clade</taxon>
        <taxon>Chlamydomonadales</taxon>
        <taxon>Chlamydomonadales incertae sedis</taxon>
        <taxon>Edaphochlamys</taxon>
    </lineage>
</organism>
<accession>A0A836C6X5</accession>
<sequence>MISLRKEVATAFKAAAKELNVDGKELGELSAFLACLSEEELAFFPLGNNEAILGFVRSLQRSKCVAAGLGKESVTGAGLMSALQGLSLRSAGVAYAGPSSSGGAAAVLREIVSPPRPSSVVCVSLSVFNDAALASMLASHAQALSISGKVRHVSVMHTQYTLLFPKSSTEAEEKLRSFFKWVKERTPVLVGGVQPAGNDPCCVLLVDPGSCSEAELESCEADLISLLQTGRLAVMYASPQVQQAIDKLLRERERSERSSLHSLGGLGSCQPTSDPPVDDIYYLAGTASFGQGGALPSKPPAHSEVLSRTSLDPSV</sequence>
<feature type="region of interest" description="Disordered" evidence="1">
    <location>
        <begin position="293"/>
        <end position="315"/>
    </location>
</feature>
<evidence type="ECO:0000313" key="3">
    <source>
        <dbReference type="Proteomes" id="UP000612055"/>
    </source>
</evidence>
<dbReference type="EMBL" id="JAEHOE010000002">
    <property type="protein sequence ID" value="KAG2501177.1"/>
    <property type="molecule type" value="Genomic_DNA"/>
</dbReference>
<keyword evidence="3" id="KW-1185">Reference proteome</keyword>